<organism evidence="5 6">
    <name type="scientific">Funneliformis caledonium</name>
    <dbReference type="NCBI Taxonomy" id="1117310"/>
    <lineage>
        <taxon>Eukaryota</taxon>
        <taxon>Fungi</taxon>
        <taxon>Fungi incertae sedis</taxon>
        <taxon>Mucoromycota</taxon>
        <taxon>Glomeromycotina</taxon>
        <taxon>Glomeromycetes</taxon>
        <taxon>Glomerales</taxon>
        <taxon>Glomeraceae</taxon>
        <taxon>Funneliformis</taxon>
    </lineage>
</organism>
<dbReference type="InterPro" id="IPR045379">
    <property type="entry name" value="Crinkler_N"/>
</dbReference>
<evidence type="ECO:0000313" key="5">
    <source>
        <dbReference type="EMBL" id="CAG8701235.1"/>
    </source>
</evidence>
<evidence type="ECO:0000256" key="2">
    <source>
        <dbReference type="ARBA" id="ARBA00004613"/>
    </source>
</evidence>
<accession>A0A9N9HQX5</accession>
<protein>
    <submittedName>
        <fullName evidence="5">12249_t:CDS:1</fullName>
    </submittedName>
</protein>
<dbReference type="EMBL" id="CAJVPQ010007861">
    <property type="protein sequence ID" value="CAG8701235.1"/>
    <property type="molecule type" value="Genomic_DNA"/>
</dbReference>
<dbReference type="GO" id="GO:0043657">
    <property type="term" value="C:host cell"/>
    <property type="evidence" value="ECO:0007669"/>
    <property type="project" value="UniProtKB-SubCell"/>
</dbReference>
<feature type="non-terminal residue" evidence="5">
    <location>
        <position position="86"/>
    </location>
</feature>
<sequence>MSMKPKPSKNDGKTLWCFVYGDVLTSIFPVDVDYTNNTITIAHLKENIMEKINVPGNTKTKDITWKVNIPYDDNTEHVDIILRNNE</sequence>
<proteinExistence type="predicted"/>
<dbReference type="GO" id="GO:0005576">
    <property type="term" value="C:extracellular region"/>
    <property type="evidence" value="ECO:0007669"/>
    <property type="project" value="UniProtKB-SubCell"/>
</dbReference>
<dbReference type="Pfam" id="PF20147">
    <property type="entry name" value="Crinkler"/>
    <property type="match status" value="1"/>
</dbReference>
<evidence type="ECO:0000256" key="3">
    <source>
        <dbReference type="ARBA" id="ARBA00022525"/>
    </source>
</evidence>
<feature type="domain" description="Crinkler effector protein N-terminal" evidence="4">
    <location>
        <begin position="14"/>
        <end position="76"/>
    </location>
</feature>
<comment type="caution">
    <text evidence="5">The sequence shown here is derived from an EMBL/GenBank/DDBJ whole genome shotgun (WGS) entry which is preliminary data.</text>
</comment>
<gene>
    <name evidence="5" type="ORF">FCALED_LOCUS13487</name>
</gene>
<comment type="subcellular location">
    <subcellularLocation>
        <location evidence="1">Host cell</location>
    </subcellularLocation>
    <subcellularLocation>
        <location evidence="2">Secreted</location>
    </subcellularLocation>
</comment>
<keyword evidence="3" id="KW-0964">Secreted</keyword>
<keyword evidence="6" id="KW-1185">Reference proteome</keyword>
<evidence type="ECO:0000313" key="6">
    <source>
        <dbReference type="Proteomes" id="UP000789570"/>
    </source>
</evidence>
<dbReference type="OrthoDB" id="10518030at2759"/>
<evidence type="ECO:0000259" key="4">
    <source>
        <dbReference type="Pfam" id="PF20147"/>
    </source>
</evidence>
<reference evidence="5" key="1">
    <citation type="submission" date="2021-06" db="EMBL/GenBank/DDBJ databases">
        <authorList>
            <person name="Kallberg Y."/>
            <person name="Tangrot J."/>
            <person name="Rosling A."/>
        </authorList>
    </citation>
    <scope>NUCLEOTIDE SEQUENCE</scope>
    <source>
        <strain evidence="5">UK204</strain>
    </source>
</reference>
<dbReference type="AlphaFoldDB" id="A0A9N9HQX5"/>
<name>A0A9N9HQX5_9GLOM</name>
<evidence type="ECO:0000256" key="1">
    <source>
        <dbReference type="ARBA" id="ARBA00004340"/>
    </source>
</evidence>
<dbReference type="Proteomes" id="UP000789570">
    <property type="component" value="Unassembled WGS sequence"/>
</dbReference>